<organism evidence="6 7">
    <name type="scientific">Paenibacillus cookii</name>
    <dbReference type="NCBI Taxonomy" id="157839"/>
    <lineage>
        <taxon>Bacteria</taxon>
        <taxon>Bacillati</taxon>
        <taxon>Bacillota</taxon>
        <taxon>Bacilli</taxon>
        <taxon>Bacillales</taxon>
        <taxon>Paenibacillaceae</taxon>
        <taxon>Paenibacillus</taxon>
    </lineage>
</organism>
<evidence type="ECO:0000313" key="7">
    <source>
        <dbReference type="Proteomes" id="UP000680638"/>
    </source>
</evidence>
<keyword evidence="1" id="KW-0597">Phosphoprotein</keyword>
<dbReference type="SUPFAM" id="SSF55890">
    <property type="entry name" value="Sporulation response regulatory protein Spo0B"/>
    <property type="match status" value="1"/>
</dbReference>
<accession>A0ABQ4M3R0</accession>
<keyword evidence="4" id="KW-0472">Membrane</keyword>
<proteinExistence type="predicted"/>
<feature type="transmembrane region" description="Helical" evidence="4">
    <location>
        <begin position="34"/>
        <end position="54"/>
    </location>
</feature>
<name>A0ABQ4M3R0_9BACL</name>
<feature type="transmembrane region" description="Helical" evidence="4">
    <location>
        <begin position="12"/>
        <end position="28"/>
    </location>
</feature>
<keyword evidence="3" id="KW-0418">Kinase</keyword>
<comment type="caution">
    <text evidence="6">The sequence shown here is derived from an EMBL/GenBank/DDBJ whole genome shotgun (WGS) entry which is preliminary data.</text>
</comment>
<dbReference type="InterPro" id="IPR039506">
    <property type="entry name" value="SPOB_a"/>
</dbReference>
<keyword evidence="7" id="KW-1185">Reference proteome</keyword>
<evidence type="ECO:0000313" key="6">
    <source>
        <dbReference type="EMBL" id="GIO70088.1"/>
    </source>
</evidence>
<gene>
    <name evidence="6" type="ORF">J21TS3_49090</name>
</gene>
<evidence type="ECO:0000256" key="2">
    <source>
        <dbReference type="ARBA" id="ARBA00022679"/>
    </source>
</evidence>
<dbReference type="Pfam" id="PF14689">
    <property type="entry name" value="SPOB_a"/>
    <property type="match status" value="1"/>
</dbReference>
<evidence type="ECO:0000256" key="4">
    <source>
        <dbReference type="SAM" id="Phobius"/>
    </source>
</evidence>
<dbReference type="Proteomes" id="UP000680638">
    <property type="component" value="Unassembled WGS sequence"/>
</dbReference>
<keyword evidence="4" id="KW-0812">Transmembrane</keyword>
<evidence type="ECO:0000256" key="1">
    <source>
        <dbReference type="ARBA" id="ARBA00022553"/>
    </source>
</evidence>
<dbReference type="InterPro" id="IPR016120">
    <property type="entry name" value="Sig_transdc_His_kin_SpoOB"/>
</dbReference>
<evidence type="ECO:0000259" key="5">
    <source>
        <dbReference type="Pfam" id="PF14689"/>
    </source>
</evidence>
<dbReference type="Gene3D" id="1.10.287.130">
    <property type="match status" value="1"/>
</dbReference>
<sequence>MGRGHLKSWKCILAIIAASVVVPLYFVVRDKSFIWSIVLMLWVAAALAGGFVIMSRRQEEERQTLLRGFEESAIKTLNHHRHDWMNDLQILYGYIRLGKIDKAVECVERIKVRMNRESKISKLGIPSLVFFLQSFRTANSDLELEVDVDQDIQLDKLSPRDGADLAAVIMETVRAYQAGGKASWADTRKLYLSLRQNGPEIVVGFEGEGPMGDPELLKQQIYNVVQGKRMKAEQLHPSQASFLLRVPCES</sequence>
<dbReference type="EMBL" id="BORW01000046">
    <property type="protein sequence ID" value="GIO70088.1"/>
    <property type="molecule type" value="Genomic_DNA"/>
</dbReference>
<keyword evidence="2" id="KW-0808">Transferase</keyword>
<evidence type="ECO:0000256" key="3">
    <source>
        <dbReference type="ARBA" id="ARBA00022777"/>
    </source>
</evidence>
<protein>
    <recommendedName>
        <fullName evidence="5">SpoOB alpha-helical domain-containing protein</fullName>
    </recommendedName>
</protein>
<reference evidence="6 7" key="1">
    <citation type="submission" date="2021-03" db="EMBL/GenBank/DDBJ databases">
        <title>Antimicrobial resistance genes in bacteria isolated from Japanese honey, and their potential for conferring macrolide and lincosamide resistance in the American foulbrood pathogen Paenibacillus larvae.</title>
        <authorList>
            <person name="Okamoto M."/>
            <person name="Kumagai M."/>
            <person name="Kanamori H."/>
            <person name="Takamatsu D."/>
        </authorList>
    </citation>
    <scope>NUCLEOTIDE SEQUENCE [LARGE SCALE GENOMIC DNA]</scope>
    <source>
        <strain evidence="6 7">J21TS3</strain>
    </source>
</reference>
<keyword evidence="4" id="KW-1133">Transmembrane helix</keyword>
<feature type="domain" description="SpoOB alpha-helical" evidence="5">
    <location>
        <begin position="72"/>
        <end position="123"/>
    </location>
</feature>